<feature type="non-terminal residue" evidence="1">
    <location>
        <position position="1"/>
    </location>
</feature>
<proteinExistence type="predicted"/>
<gene>
    <name evidence="1" type="ORF">ABT404_46280</name>
</gene>
<sequence length="225" mass="24973">TAATAGTGVQAATVISPQTRAPAVSRPDLLAEYERVANSKMAAVVLDVLRGRRTTATRTRLAQLRQRFDQLRQQVGNGPMSPAQRSAATAVLREARDLARADFGNVRKAIWRRLRADPDLLRIERRLQAAGDAAQGGSALRVSTRTATGTRFEALGVEHRTRLSDDPWRYDDPANLIVTDAPQNEQYLEALRRHGSIWPTGDVEDFVIRHRLNDQGVDFTPDTRQ</sequence>
<reference evidence="1 2" key="1">
    <citation type="submission" date="2024-06" db="EMBL/GenBank/DDBJ databases">
        <title>The Natural Products Discovery Center: Release of the First 8490 Sequenced Strains for Exploring Actinobacteria Biosynthetic Diversity.</title>
        <authorList>
            <person name="Kalkreuter E."/>
            <person name="Kautsar S.A."/>
            <person name="Yang D."/>
            <person name="Bader C.D."/>
            <person name="Teijaro C.N."/>
            <person name="Fluegel L."/>
            <person name="Davis C.M."/>
            <person name="Simpson J.R."/>
            <person name="Lauterbach L."/>
            <person name="Steele A.D."/>
            <person name="Gui C."/>
            <person name="Meng S."/>
            <person name="Li G."/>
            <person name="Viehrig K."/>
            <person name="Ye F."/>
            <person name="Su P."/>
            <person name="Kiefer A.F."/>
            <person name="Nichols A."/>
            <person name="Cepeda A.J."/>
            <person name="Yan W."/>
            <person name="Fan B."/>
            <person name="Jiang Y."/>
            <person name="Adhikari A."/>
            <person name="Zheng C.-J."/>
            <person name="Schuster L."/>
            <person name="Cowan T.M."/>
            <person name="Smanski M.J."/>
            <person name="Chevrette M.G."/>
            <person name="De Carvalho L.P.S."/>
            <person name="Shen B."/>
        </authorList>
    </citation>
    <scope>NUCLEOTIDE SEQUENCE [LARGE SCALE GENOMIC DNA]</scope>
    <source>
        <strain evidence="1 2">NPDC000234</strain>
    </source>
</reference>
<evidence type="ECO:0008006" key="3">
    <source>
        <dbReference type="Google" id="ProtNLM"/>
    </source>
</evidence>
<dbReference type="EMBL" id="JBEPEK010000660">
    <property type="protein sequence ID" value="MER7186790.1"/>
    <property type="molecule type" value="Genomic_DNA"/>
</dbReference>
<evidence type="ECO:0000313" key="1">
    <source>
        <dbReference type="EMBL" id="MER7186790.1"/>
    </source>
</evidence>
<accession>A0ABV1XCM9</accession>
<name>A0ABV1XCM9_9ACTN</name>
<dbReference type="Proteomes" id="UP001474181">
    <property type="component" value="Unassembled WGS sequence"/>
</dbReference>
<keyword evidence="2" id="KW-1185">Reference proteome</keyword>
<organism evidence="1 2">
    <name type="scientific">Streptomyces hyaluromycini</name>
    <dbReference type="NCBI Taxonomy" id="1377993"/>
    <lineage>
        <taxon>Bacteria</taxon>
        <taxon>Bacillati</taxon>
        <taxon>Actinomycetota</taxon>
        <taxon>Actinomycetes</taxon>
        <taxon>Kitasatosporales</taxon>
        <taxon>Streptomycetaceae</taxon>
        <taxon>Streptomyces</taxon>
    </lineage>
</organism>
<evidence type="ECO:0000313" key="2">
    <source>
        <dbReference type="Proteomes" id="UP001474181"/>
    </source>
</evidence>
<protein>
    <recommendedName>
        <fullName evidence="3">HNH endonuclease</fullName>
    </recommendedName>
</protein>
<dbReference type="RefSeq" id="WP_350790732.1">
    <property type="nucleotide sequence ID" value="NZ_JBEPEK010000660.1"/>
</dbReference>
<comment type="caution">
    <text evidence="1">The sequence shown here is derived from an EMBL/GenBank/DDBJ whole genome shotgun (WGS) entry which is preliminary data.</text>
</comment>